<dbReference type="AlphaFoldDB" id="A0A6A7BXK5"/>
<keyword evidence="2" id="KW-1185">Reference proteome</keyword>
<dbReference type="CDD" id="cd14686">
    <property type="entry name" value="bZIP"/>
    <property type="match status" value="1"/>
</dbReference>
<organism evidence="1 2">
    <name type="scientific">Piedraia hortae CBS 480.64</name>
    <dbReference type="NCBI Taxonomy" id="1314780"/>
    <lineage>
        <taxon>Eukaryota</taxon>
        <taxon>Fungi</taxon>
        <taxon>Dikarya</taxon>
        <taxon>Ascomycota</taxon>
        <taxon>Pezizomycotina</taxon>
        <taxon>Dothideomycetes</taxon>
        <taxon>Dothideomycetidae</taxon>
        <taxon>Capnodiales</taxon>
        <taxon>Piedraiaceae</taxon>
        <taxon>Piedraia</taxon>
    </lineage>
</organism>
<gene>
    <name evidence="1" type="ORF">K470DRAFT_90780</name>
</gene>
<evidence type="ECO:0000313" key="2">
    <source>
        <dbReference type="Proteomes" id="UP000799421"/>
    </source>
</evidence>
<dbReference type="EMBL" id="MU005988">
    <property type="protein sequence ID" value="KAF2859823.1"/>
    <property type="molecule type" value="Genomic_DNA"/>
</dbReference>
<evidence type="ECO:0008006" key="3">
    <source>
        <dbReference type="Google" id="ProtNLM"/>
    </source>
</evidence>
<evidence type="ECO:0000313" key="1">
    <source>
        <dbReference type="EMBL" id="KAF2859823.1"/>
    </source>
</evidence>
<reference evidence="1" key="1">
    <citation type="journal article" date="2020" name="Stud. Mycol.">
        <title>101 Dothideomycetes genomes: a test case for predicting lifestyles and emergence of pathogens.</title>
        <authorList>
            <person name="Haridas S."/>
            <person name="Albert R."/>
            <person name="Binder M."/>
            <person name="Bloem J."/>
            <person name="Labutti K."/>
            <person name="Salamov A."/>
            <person name="Andreopoulos B."/>
            <person name="Baker S."/>
            <person name="Barry K."/>
            <person name="Bills G."/>
            <person name="Bluhm B."/>
            <person name="Cannon C."/>
            <person name="Castanera R."/>
            <person name="Culley D."/>
            <person name="Daum C."/>
            <person name="Ezra D."/>
            <person name="Gonzalez J."/>
            <person name="Henrissat B."/>
            <person name="Kuo A."/>
            <person name="Liang C."/>
            <person name="Lipzen A."/>
            <person name="Lutzoni F."/>
            <person name="Magnuson J."/>
            <person name="Mondo S."/>
            <person name="Nolan M."/>
            <person name="Ohm R."/>
            <person name="Pangilinan J."/>
            <person name="Park H.-J."/>
            <person name="Ramirez L."/>
            <person name="Alfaro M."/>
            <person name="Sun H."/>
            <person name="Tritt A."/>
            <person name="Yoshinaga Y."/>
            <person name="Zwiers L.-H."/>
            <person name="Turgeon B."/>
            <person name="Goodwin S."/>
            <person name="Spatafora J."/>
            <person name="Crous P."/>
            <person name="Grigoriev I."/>
        </authorList>
    </citation>
    <scope>NUCLEOTIDE SEQUENCE</scope>
    <source>
        <strain evidence="1">CBS 480.64</strain>
    </source>
</reference>
<name>A0A6A7BXK5_9PEZI</name>
<proteinExistence type="predicted"/>
<accession>A0A6A7BXK5</accession>
<sequence>MTAKDLYIPASYCHVLFFFHMSGSRSSVFMRHPTEQYIHSRRFSTVIHPDNFQRTLQSPGGLGTDYNTSMTTSRIINEAKNCERQEKKRRRNRLAQRKSRQLCKAKIAEGERNKDHVQKLQPALKACVKKLIQHHVNLDQQTLWTTPTHGHAEMLLQLPAQPSSVFQMEEVLAGITALWATEADVTDLEFLLAAGGFNVDHNSPPHLPSADYTAEDFTNGHMTHSDTSFE</sequence>
<dbReference type="Proteomes" id="UP000799421">
    <property type="component" value="Unassembled WGS sequence"/>
</dbReference>
<protein>
    <recommendedName>
        <fullName evidence="3">BZIP domain-containing protein</fullName>
    </recommendedName>
</protein>